<dbReference type="PANTHER" id="PTHR31341">
    <property type="entry name" value="IPT/TIG DOMAIN-CONTAINING PROTEIN-RELATED-RELATED"/>
    <property type="match status" value="1"/>
</dbReference>
<dbReference type="STRING" id="670386.D3BP29"/>
<evidence type="ECO:0000256" key="3">
    <source>
        <dbReference type="ARBA" id="ARBA00023180"/>
    </source>
</evidence>
<feature type="domain" description="IPT/TIG" evidence="5">
    <location>
        <begin position="1821"/>
        <end position="1906"/>
    </location>
</feature>
<dbReference type="InParanoid" id="D3BP29"/>
<feature type="domain" description="IPT/TIG" evidence="5">
    <location>
        <begin position="671"/>
        <end position="761"/>
    </location>
</feature>
<comment type="similarity">
    <text evidence="1">Belongs to the DNase II family.</text>
</comment>
<evidence type="ECO:0000256" key="2">
    <source>
        <dbReference type="ARBA" id="ARBA00022801"/>
    </source>
</evidence>
<dbReference type="InterPro" id="IPR002909">
    <property type="entry name" value="IPT_dom"/>
</dbReference>
<keyword evidence="3" id="KW-0325">Glycoprotein</keyword>
<keyword evidence="4" id="KW-0732">Signal</keyword>
<sequence>MNRITIILIVLLGFDFLYSNAFTIQSMSPMIAYRGGNNKFRIVSPDFPVANPPTLKVVNAGKETIFDSFQQVSPGIFEWIVPSLPESNLQRQKRINSEIGTVKFIIQLQGSTLNFFEQDFEYVGMYLSIFHSFRKFIKINIQIKEPSIMISPEQVYTDVVGIEMIMSGNHLRLNSFDQLPEVIFDDTTSVNIKSIDNNQIICDIPVSNTPKISTIKIRFYTGLEIDARRNLKYILPSTKSVIPDSVASGVSKRISIFGFDIVQLTSTPTVRIAQQDCLNVIHQNGILSCDSPIINIQSGTLQEFVIEIDLNGISISSSVKLTIYHPEIQNINPPHSVWNGGDTIDIFGQYLQDIESISIGTSICNLIHGSFSRNQFNDKISCITSRYDLGGSSEQDLDVNFVIDDKIFSSSNNFKFKYHSLQINKIIPNPVVNLGLHNIQVQGWFRQNSKVQVGQTHYTPIIISTNTITFQLDTKNHATGSYPVTIIENGITSNILNINIGEGTFVGINIDRGHSKSYTPVSIQVHNFPEVDQEILDDVISFKIGNQYCEYLERSSINLFTCSIPPRGLVSDEPISFSINGQTVDTTKEFSFVEPSVTSVSRTNTNPTGGVTLIRFGSIEIQSSSCTLNGQTKLTCQIPRYKSGSYGITLIVKSNDDEYSYPSNFKIDYVGPKIDKLIPIQGFEKIIQTLTIVGTSFGTVSSQVSISVGSSSCKIQKITNTQVICKMEYLLKNGTHSVTITVNGVSSGDDIVFKSNRLSCLGPPLPDKSNNAVDWWFVYKISYTNEYLYIDSTMDRLKRLDNLQHTISNDFSVFSPIEATFNQHSYYYYMFFNDQPEGRTDTGGRSGMVFWEDPDVNDHINGIHIHHSNPAFPGYTSEDKDEYLTPKDKVKFLGRPDNSQHFFCYTFNHLDDVAEYYLKNDGYLLEKNNVFSNMNSWTNNTQDKYPYLYDYLSINYNVLLKARVQRGTTPKSKTQKQLVDDCEPNIIQNTRLENICWWKKNPIEIGGNLKIQYFMKIGNKDSLFEKANIHNIANLNEYVVMKTSKQADKSLKRSVDGVDIWTVLAKEMDRKYFVDFFYASKNIQTDISSGVSNVGFLNFPPYLSNPQLNLETKSFKFSGYSNEHSKLGIPMYPTYGDQALNDKENYFCFGDSNRHNGQAGRGGGLVCIQHPTLSYQFNRMVRQYNVVDRNNVLTKPNKGNSVDLFCSVTQPIKVQRGQWSNTYEVEVKDFINGNHISKYPREIHEITPNLKNNPPTPYDKIRAEFPALRTTTTFVAPNGEISSNDVEPTLPSTPPDIMNYVANDLFSLHYVAFDKDVGSICSFDSTLTECTKDKSISSLITEPKYGKPINFPSLRLIQYNDIQSERTFDLSSNDNFKVLEFTSKFINYLPNAKRNFYQFMESQLNSKSYFEAPFIFGVQKVCEEEIAYYMTLHYIYYQSGALPSSSLIYTIGLNNPNWANGVILAISKKLYNVMSNKQIPNFDKCMNNVFSNLQNIESFPDNHDLVNPTADIIFRRSAKAAWDWMNPTYSNGNGGKGDKLSRIDKDNIIPVHILLETVIKARQNGYILNMSNLRRFIDIQYISEENFKTILVNNYIIPVPSNPIDVNSFNSQIKKKSIMFSKSILNNVEIKNYNQLSPLVQDERVIRSGVQQLISITPKSIRLEDIYSLNSNELSNLENSIDKWITINDQSQAIQTLIINSFNQFENHAIKFIDEINRDLDGNSIDLSTQQTESNQKIISLSSPISIVSITFILESILMSKSTIHSTFGDFEVYYLPKPNFYDGVYGMIISTINSQLCDFQMISESDFQSNNFDMTCPSSGPIITSVNQLNGPTNGGYKITINGIRFNSSMTLSVGEQQCVSTELISNQQIVCQVPKGSGRNNLIQISTQQISFNIQRSKFIFSYDSPTITNIEPEMIKSYGNDIMTIYGSNFGDNIKDIRVLIDDKLDCSPILSISSNSIACLTPNAIGDHRHVTVIVHDQSSKLALYSIGTQSFSFGGPEILKIVPKSGDPTDKVVILGNGFGNEEVYDLPPLLFIGDNQIEIDNFTNNFIEFQLEYETSKQPVIIQSGDQTIQSEFEYYSTIITNINNTEIPTSGGLIQLNGFGLGLSSNEQLVVKLNGIDLDCTSFDLFVECYVPSGYGQSYRLSATINGVELLPNQIISYSQPVINNVIIKNDLIEISGNNFVPIENGFTVTESSQIVLFYDGYTTTFKSFKSSILAECLTTKLPQSIQIIVGGQSSNIYNLI</sequence>
<dbReference type="CDD" id="cd00603">
    <property type="entry name" value="IPT_PCSR"/>
    <property type="match status" value="4"/>
</dbReference>
<dbReference type="Gene3D" id="2.60.40.10">
    <property type="entry name" value="Immunoglobulins"/>
    <property type="match status" value="5"/>
</dbReference>
<accession>D3BP29</accession>
<dbReference type="InterPro" id="IPR013783">
    <property type="entry name" value="Ig-like_fold"/>
</dbReference>
<dbReference type="InterPro" id="IPR004947">
    <property type="entry name" value="DNase_II"/>
</dbReference>
<reference evidence="6 7" key="1">
    <citation type="journal article" date="2011" name="Genome Res.">
        <title>Phylogeny-wide analysis of social amoeba genomes highlights ancient origins for complex intercellular communication.</title>
        <authorList>
            <person name="Heidel A.J."/>
            <person name="Lawal H.M."/>
            <person name="Felder M."/>
            <person name="Schilde C."/>
            <person name="Helps N.R."/>
            <person name="Tunggal B."/>
            <person name="Rivero F."/>
            <person name="John U."/>
            <person name="Schleicher M."/>
            <person name="Eichinger L."/>
            <person name="Platzer M."/>
            <person name="Noegel A.A."/>
            <person name="Schaap P."/>
            <person name="Gloeckner G."/>
        </authorList>
    </citation>
    <scope>NUCLEOTIDE SEQUENCE [LARGE SCALE GENOMIC DNA]</scope>
    <source>
        <strain evidence="7">ATCC 26659 / Pp 5 / PN500</strain>
    </source>
</reference>
<keyword evidence="2" id="KW-0378">Hydrolase</keyword>
<feature type="domain" description="IPT/TIG" evidence="5">
    <location>
        <begin position="325"/>
        <end position="419"/>
    </location>
</feature>
<dbReference type="GO" id="GO:0004531">
    <property type="term" value="F:deoxyribonuclease II activity"/>
    <property type="evidence" value="ECO:0007669"/>
    <property type="project" value="InterPro"/>
</dbReference>
<keyword evidence="7" id="KW-1185">Reference proteome</keyword>
<gene>
    <name evidence="6" type="ORF">PPL_09792</name>
</gene>
<evidence type="ECO:0000313" key="7">
    <source>
        <dbReference type="Proteomes" id="UP000001396"/>
    </source>
</evidence>
<dbReference type="InterPro" id="IPR014756">
    <property type="entry name" value="Ig_E-set"/>
</dbReference>
<dbReference type="Pfam" id="PF01833">
    <property type="entry name" value="TIG"/>
    <property type="match status" value="4"/>
</dbReference>
<feature type="chain" id="PRO_5003041422" description="IPT/TIG domain-containing protein" evidence="4">
    <location>
        <begin position="22"/>
        <end position="2248"/>
    </location>
</feature>
<dbReference type="GeneID" id="31365265"/>
<comment type="caution">
    <text evidence="6">The sequence shown here is derived from an EMBL/GenBank/DDBJ whole genome shotgun (WGS) entry which is preliminary data.</text>
</comment>
<dbReference type="SUPFAM" id="SSF81296">
    <property type="entry name" value="E set domains"/>
    <property type="match status" value="3"/>
</dbReference>
<dbReference type="EMBL" id="ADBJ01000044">
    <property type="protein sequence ID" value="EFA77039.1"/>
    <property type="molecule type" value="Genomic_DNA"/>
</dbReference>
<organism evidence="6 7">
    <name type="scientific">Heterostelium pallidum (strain ATCC 26659 / Pp 5 / PN500)</name>
    <name type="common">Cellular slime mold</name>
    <name type="synonym">Polysphondylium pallidum</name>
    <dbReference type="NCBI Taxonomy" id="670386"/>
    <lineage>
        <taxon>Eukaryota</taxon>
        <taxon>Amoebozoa</taxon>
        <taxon>Evosea</taxon>
        <taxon>Eumycetozoa</taxon>
        <taxon>Dictyostelia</taxon>
        <taxon>Acytosteliales</taxon>
        <taxon>Acytosteliaceae</taxon>
        <taxon>Heterostelium</taxon>
    </lineage>
</organism>
<evidence type="ECO:0000256" key="1">
    <source>
        <dbReference type="ARBA" id="ARBA00007527"/>
    </source>
</evidence>
<evidence type="ECO:0000313" key="6">
    <source>
        <dbReference type="EMBL" id="EFA77039.1"/>
    </source>
</evidence>
<proteinExistence type="inferred from homology"/>
<dbReference type="InterPro" id="IPR052014">
    <property type="entry name" value="Dictyostelium_Tiger"/>
</dbReference>
<evidence type="ECO:0000259" key="5">
    <source>
        <dbReference type="SMART" id="SM00429"/>
    </source>
</evidence>
<dbReference type="Proteomes" id="UP000001396">
    <property type="component" value="Unassembled WGS sequence"/>
</dbReference>
<protein>
    <recommendedName>
        <fullName evidence="5">IPT/TIG domain-containing protein</fullName>
    </recommendedName>
</protein>
<dbReference type="SMART" id="SM00429">
    <property type="entry name" value="IPT"/>
    <property type="match status" value="5"/>
</dbReference>
<feature type="signal peptide" evidence="4">
    <location>
        <begin position="1"/>
        <end position="21"/>
    </location>
</feature>
<feature type="domain" description="IPT/TIG" evidence="5">
    <location>
        <begin position="502"/>
        <end position="593"/>
    </location>
</feature>
<dbReference type="RefSeq" id="XP_020429169.1">
    <property type="nucleotide sequence ID" value="XM_020580582.1"/>
</dbReference>
<name>D3BP29_HETP5</name>
<evidence type="ECO:0000256" key="4">
    <source>
        <dbReference type="SAM" id="SignalP"/>
    </source>
</evidence>
<feature type="domain" description="IPT/TIG" evidence="5">
    <location>
        <begin position="1907"/>
        <end position="1999"/>
    </location>
</feature>
<dbReference type="Pfam" id="PF03265">
    <property type="entry name" value="DNase_II"/>
    <property type="match status" value="2"/>
</dbReference>